<evidence type="ECO:0000259" key="1">
    <source>
        <dbReference type="Pfam" id="PF00929"/>
    </source>
</evidence>
<feature type="domain" description="Exonuclease" evidence="1">
    <location>
        <begin position="26"/>
        <end position="84"/>
    </location>
</feature>
<dbReference type="AlphaFoldDB" id="A0A8S9YCN0"/>
<dbReference type="PANTHER" id="PTHR23044:SF61">
    <property type="entry name" value="3'-5' EXORIBONUCLEASE 1-RELATED"/>
    <property type="match status" value="1"/>
</dbReference>
<comment type="caution">
    <text evidence="2">The sequence shown here is derived from an EMBL/GenBank/DDBJ whole genome shotgun (WGS) entry which is preliminary data.</text>
</comment>
<name>A0A8S9YCN0_9TREM</name>
<evidence type="ECO:0000313" key="2">
    <source>
        <dbReference type="EMBL" id="KAF7234066.1"/>
    </source>
</evidence>
<dbReference type="SUPFAM" id="SSF53098">
    <property type="entry name" value="Ribonuclease H-like"/>
    <property type="match status" value="1"/>
</dbReference>
<gene>
    <name evidence="2" type="ORF">EG68_12615</name>
</gene>
<dbReference type="InterPro" id="IPR051274">
    <property type="entry name" value="3-5_Exoribonuclease"/>
</dbReference>
<dbReference type="PANTHER" id="PTHR23044">
    <property type="entry name" value="3'-5' EXONUCLEASE ERI1-RELATED"/>
    <property type="match status" value="1"/>
</dbReference>
<accession>A0A8S9YCN0</accession>
<dbReference type="InterPro" id="IPR013520">
    <property type="entry name" value="Ribonucl_H"/>
</dbReference>
<dbReference type="Pfam" id="PF00929">
    <property type="entry name" value="RNase_T"/>
    <property type="match status" value="1"/>
</dbReference>
<sequence length="88" mass="10150">MQKTVQHAAQKVRPSHLIDNVRWYFVLDFESTCSEDKAHVPEIIEFPVVILDSMDGTVVDHFQRFVRPTENSLLTSFCKNLTSVQQVT</sequence>
<dbReference type="InterPro" id="IPR036397">
    <property type="entry name" value="RNaseH_sf"/>
</dbReference>
<dbReference type="OrthoDB" id="448399at2759"/>
<keyword evidence="3" id="KW-1185">Reference proteome</keyword>
<organism evidence="2 3">
    <name type="scientific">Paragonimus skrjabini miyazakii</name>
    <dbReference type="NCBI Taxonomy" id="59628"/>
    <lineage>
        <taxon>Eukaryota</taxon>
        <taxon>Metazoa</taxon>
        <taxon>Spiralia</taxon>
        <taxon>Lophotrochozoa</taxon>
        <taxon>Platyhelminthes</taxon>
        <taxon>Trematoda</taxon>
        <taxon>Digenea</taxon>
        <taxon>Plagiorchiida</taxon>
        <taxon>Troglotremata</taxon>
        <taxon>Troglotrematidae</taxon>
        <taxon>Paragonimus</taxon>
    </lineage>
</organism>
<protein>
    <recommendedName>
        <fullName evidence="1">Exonuclease domain-containing protein</fullName>
    </recommendedName>
</protein>
<dbReference type="Proteomes" id="UP000822476">
    <property type="component" value="Unassembled WGS sequence"/>
</dbReference>
<dbReference type="GO" id="GO:0003676">
    <property type="term" value="F:nucleic acid binding"/>
    <property type="evidence" value="ECO:0007669"/>
    <property type="project" value="InterPro"/>
</dbReference>
<reference evidence="2" key="1">
    <citation type="submission" date="2019-07" db="EMBL/GenBank/DDBJ databases">
        <title>Annotation for the trematode Paragonimus miyazaki's.</title>
        <authorList>
            <person name="Choi Y.-J."/>
        </authorList>
    </citation>
    <scope>NUCLEOTIDE SEQUENCE</scope>
    <source>
        <strain evidence="2">Japan</strain>
    </source>
</reference>
<dbReference type="EMBL" id="JTDE01014113">
    <property type="protein sequence ID" value="KAF7234066.1"/>
    <property type="molecule type" value="Genomic_DNA"/>
</dbReference>
<dbReference type="Gene3D" id="3.30.420.10">
    <property type="entry name" value="Ribonuclease H-like superfamily/Ribonuclease H"/>
    <property type="match status" value="1"/>
</dbReference>
<evidence type="ECO:0000313" key="3">
    <source>
        <dbReference type="Proteomes" id="UP000822476"/>
    </source>
</evidence>
<dbReference type="InterPro" id="IPR012337">
    <property type="entry name" value="RNaseH-like_sf"/>
</dbReference>
<proteinExistence type="predicted"/>